<dbReference type="GO" id="GO:0006508">
    <property type="term" value="P:proteolysis"/>
    <property type="evidence" value="ECO:0007669"/>
    <property type="project" value="UniProtKB-KW"/>
</dbReference>
<evidence type="ECO:0000256" key="3">
    <source>
        <dbReference type="ARBA" id="ARBA00022801"/>
    </source>
</evidence>
<dbReference type="SUPFAM" id="SSF54001">
    <property type="entry name" value="Cysteine proteinases"/>
    <property type="match status" value="1"/>
</dbReference>
<dbReference type="GO" id="GO:0008234">
    <property type="term" value="F:cysteine-type peptidase activity"/>
    <property type="evidence" value="ECO:0007669"/>
    <property type="project" value="UniProtKB-KW"/>
</dbReference>
<evidence type="ECO:0000256" key="5">
    <source>
        <dbReference type="SAM" id="MobiDB-lite"/>
    </source>
</evidence>
<dbReference type="PANTHER" id="PTHR47359">
    <property type="entry name" value="PEPTIDOGLYCAN DL-ENDOPEPTIDASE CWLO"/>
    <property type="match status" value="1"/>
</dbReference>
<comment type="caution">
    <text evidence="7">The sequence shown here is derived from an EMBL/GenBank/DDBJ whole genome shotgun (WGS) entry which is preliminary data.</text>
</comment>
<dbReference type="PANTHER" id="PTHR47359:SF3">
    <property type="entry name" value="NLP_P60 DOMAIN-CONTAINING PROTEIN-RELATED"/>
    <property type="match status" value="1"/>
</dbReference>
<organism evidence="7 8">
    <name type="scientific">Nocardia panacis</name>
    <dbReference type="NCBI Taxonomy" id="2340916"/>
    <lineage>
        <taxon>Bacteria</taxon>
        <taxon>Bacillati</taxon>
        <taxon>Actinomycetota</taxon>
        <taxon>Actinomycetes</taxon>
        <taxon>Mycobacteriales</taxon>
        <taxon>Nocardiaceae</taxon>
        <taxon>Nocardia</taxon>
    </lineage>
</organism>
<sequence length="132" mass="13369">MPPSVEPAAPPAQPPASEATAGAIAVEAARSKLGADYAAGAAGPDAFDCSGLVQWSYGQAGIDLPRTSYEQLSTGDAVSVDEMRPGDLVSFYDGGHSALYVGDGQVIHASTYGIGVVLSPVSSMPIAGVRRF</sequence>
<dbReference type="InterPro" id="IPR051794">
    <property type="entry name" value="PG_Endopeptidase_C40"/>
</dbReference>
<dbReference type="InterPro" id="IPR038765">
    <property type="entry name" value="Papain-like_cys_pep_sf"/>
</dbReference>
<feature type="domain" description="NlpC/P60" evidence="6">
    <location>
        <begin position="19"/>
        <end position="132"/>
    </location>
</feature>
<evidence type="ECO:0000256" key="2">
    <source>
        <dbReference type="ARBA" id="ARBA00022670"/>
    </source>
</evidence>
<accession>A0A3A4KNB8</accession>
<dbReference type="EMBL" id="QZFU01000036">
    <property type="protein sequence ID" value="RJO71046.1"/>
    <property type="molecule type" value="Genomic_DNA"/>
</dbReference>
<dbReference type="OrthoDB" id="5177647at2"/>
<dbReference type="Proteomes" id="UP000266677">
    <property type="component" value="Unassembled WGS sequence"/>
</dbReference>
<feature type="region of interest" description="Disordered" evidence="5">
    <location>
        <begin position="1"/>
        <end position="21"/>
    </location>
</feature>
<keyword evidence="4" id="KW-0788">Thiol protease</keyword>
<keyword evidence="2" id="KW-0645">Protease</keyword>
<comment type="similarity">
    <text evidence="1">Belongs to the peptidase C40 family.</text>
</comment>
<protein>
    <submittedName>
        <fullName evidence="7">NlpC/P60 family protein</fullName>
    </submittedName>
</protein>
<keyword evidence="8" id="KW-1185">Reference proteome</keyword>
<evidence type="ECO:0000256" key="4">
    <source>
        <dbReference type="ARBA" id="ARBA00022807"/>
    </source>
</evidence>
<keyword evidence="3" id="KW-0378">Hydrolase</keyword>
<reference evidence="7 8" key="1">
    <citation type="submission" date="2018-09" db="EMBL/GenBank/DDBJ databases">
        <title>YIM PH21274 draft genome.</title>
        <authorList>
            <person name="Miao C."/>
        </authorList>
    </citation>
    <scope>NUCLEOTIDE SEQUENCE [LARGE SCALE GENOMIC DNA]</scope>
    <source>
        <strain evidence="7 8">YIM PH 21724</strain>
    </source>
</reference>
<dbReference type="PROSITE" id="PS51935">
    <property type="entry name" value="NLPC_P60"/>
    <property type="match status" value="1"/>
</dbReference>
<feature type="compositionally biased region" description="Pro residues" evidence="5">
    <location>
        <begin position="1"/>
        <end position="14"/>
    </location>
</feature>
<proteinExistence type="inferred from homology"/>
<evidence type="ECO:0000313" key="8">
    <source>
        <dbReference type="Proteomes" id="UP000266677"/>
    </source>
</evidence>
<dbReference type="InterPro" id="IPR000064">
    <property type="entry name" value="NLP_P60_dom"/>
</dbReference>
<evidence type="ECO:0000313" key="7">
    <source>
        <dbReference type="EMBL" id="RJO71046.1"/>
    </source>
</evidence>
<evidence type="ECO:0000256" key="1">
    <source>
        <dbReference type="ARBA" id="ARBA00007074"/>
    </source>
</evidence>
<dbReference type="Gene3D" id="3.90.1720.10">
    <property type="entry name" value="endopeptidase domain like (from Nostoc punctiforme)"/>
    <property type="match status" value="1"/>
</dbReference>
<dbReference type="AlphaFoldDB" id="A0A3A4KNB8"/>
<dbReference type="Pfam" id="PF00877">
    <property type="entry name" value="NLPC_P60"/>
    <property type="match status" value="1"/>
</dbReference>
<gene>
    <name evidence="7" type="ORF">D5S18_27480</name>
</gene>
<evidence type="ECO:0000259" key="6">
    <source>
        <dbReference type="PROSITE" id="PS51935"/>
    </source>
</evidence>
<name>A0A3A4KNB8_9NOCA</name>